<reference evidence="2" key="1">
    <citation type="submission" date="2020-10" db="EMBL/GenBank/DDBJ databases">
        <authorList>
            <person name="Gilroy R."/>
        </authorList>
    </citation>
    <scope>NUCLEOTIDE SEQUENCE</scope>
    <source>
        <strain evidence="2">13766</strain>
    </source>
</reference>
<evidence type="ECO:0008006" key="4">
    <source>
        <dbReference type="Google" id="ProtNLM"/>
    </source>
</evidence>
<dbReference type="Proteomes" id="UP000824140">
    <property type="component" value="Unassembled WGS sequence"/>
</dbReference>
<accession>A0A9D1G057</accession>
<comment type="caution">
    <text evidence="2">The sequence shown here is derived from an EMBL/GenBank/DDBJ whole genome shotgun (WGS) entry which is preliminary data.</text>
</comment>
<keyword evidence="1" id="KW-0175">Coiled coil</keyword>
<proteinExistence type="predicted"/>
<feature type="coiled-coil region" evidence="1">
    <location>
        <begin position="97"/>
        <end position="178"/>
    </location>
</feature>
<evidence type="ECO:0000256" key="1">
    <source>
        <dbReference type="SAM" id="Coils"/>
    </source>
</evidence>
<reference evidence="2" key="2">
    <citation type="journal article" date="2021" name="PeerJ">
        <title>Extensive microbial diversity within the chicken gut microbiome revealed by metagenomics and culture.</title>
        <authorList>
            <person name="Gilroy R."/>
            <person name="Ravi A."/>
            <person name="Getino M."/>
            <person name="Pursley I."/>
            <person name="Horton D.L."/>
            <person name="Alikhan N.F."/>
            <person name="Baker D."/>
            <person name="Gharbi K."/>
            <person name="Hall N."/>
            <person name="Watson M."/>
            <person name="Adriaenssens E.M."/>
            <person name="Foster-Nyarko E."/>
            <person name="Jarju S."/>
            <person name="Secka A."/>
            <person name="Antonio M."/>
            <person name="Oren A."/>
            <person name="Chaudhuri R.R."/>
            <person name="La Ragione R."/>
            <person name="Hildebrand F."/>
            <person name="Pallen M.J."/>
        </authorList>
    </citation>
    <scope>NUCLEOTIDE SEQUENCE</scope>
    <source>
        <strain evidence="2">13766</strain>
    </source>
</reference>
<organism evidence="2 3">
    <name type="scientific">Candidatus Alectryocaccomicrobium excrementavium</name>
    <dbReference type="NCBI Taxonomy" id="2840668"/>
    <lineage>
        <taxon>Bacteria</taxon>
        <taxon>Bacillati</taxon>
        <taxon>Bacillota</taxon>
        <taxon>Clostridia</taxon>
        <taxon>Candidatus Alectryocaccomicrobium</taxon>
    </lineage>
</organism>
<name>A0A9D1G057_9FIRM</name>
<evidence type="ECO:0000313" key="3">
    <source>
        <dbReference type="Proteomes" id="UP000824140"/>
    </source>
</evidence>
<dbReference type="AlphaFoldDB" id="A0A9D1G057"/>
<evidence type="ECO:0000313" key="2">
    <source>
        <dbReference type="EMBL" id="HIS92853.1"/>
    </source>
</evidence>
<dbReference type="EMBL" id="DVJN01000153">
    <property type="protein sequence ID" value="HIS92853.1"/>
    <property type="molecule type" value="Genomic_DNA"/>
</dbReference>
<sequence length="217" mass="24286">MDREHADIKSNAGNNGRVEEMERGELTYFLQLFDYLRAALQNAPSSFMSRGKRMVDVDECLNILNDMYNKLPVAIRGASKVYYEQENILRNAKAEEQRILSAANARAKNQLENANARADSITRTAEDRAESMVANAEAKAARILEEARAQAEEMVSETEIMQRANEEARNTVNQALAEASDKRLAAAGYADSLLDELDKLLTDMGNHVRSKRSELAE</sequence>
<protein>
    <recommendedName>
        <fullName evidence="4">ATPase</fullName>
    </recommendedName>
</protein>
<gene>
    <name evidence="2" type="ORF">IAA84_07570</name>
</gene>